<proteinExistence type="predicted"/>
<feature type="domain" description="CD-NTase-associated protein 12/Pycsar effector protein TIR" evidence="1">
    <location>
        <begin position="156"/>
        <end position="272"/>
    </location>
</feature>
<dbReference type="EMBL" id="DRMJ01000460">
    <property type="protein sequence ID" value="HHL43702.1"/>
    <property type="molecule type" value="Genomic_DNA"/>
</dbReference>
<dbReference type="InterPro" id="IPR019302">
    <property type="entry name" value="CAP12/PCTIR_TIR_dom"/>
</dbReference>
<evidence type="ECO:0000259" key="1">
    <source>
        <dbReference type="Pfam" id="PF10137"/>
    </source>
</evidence>
<evidence type="ECO:0000313" key="2">
    <source>
        <dbReference type="EMBL" id="HHL43702.1"/>
    </source>
</evidence>
<dbReference type="Proteomes" id="UP000885830">
    <property type="component" value="Unassembled WGS sequence"/>
</dbReference>
<name>A0A7C5QX59_9PROT</name>
<dbReference type="AlphaFoldDB" id="A0A7C5QX59"/>
<accession>A0A7C5QX59</accession>
<dbReference type="Pfam" id="PF10137">
    <property type="entry name" value="CAP12-PCTIR_TIR"/>
    <property type="match status" value="1"/>
</dbReference>
<gene>
    <name evidence="2" type="ORF">ENJ42_08795</name>
</gene>
<dbReference type="InterPro" id="IPR014571">
    <property type="entry name" value="UCP032620"/>
</dbReference>
<sequence>MNALEEINNAVLDLQSANYQSAERPLRRLNSALKRSELDVVNSHLLSLVNIDEFLEESSKTGGSMIGSAKLLWPEKNEECLGICLALIDQFANDPEQLWNFGHTYYYSGTNISSSIRAVVSQMIVPFARDYKAYVSQYENQPKEHGESIILPLNKKVFIVHGHDEGSRESVARFLEKLDFTPIILHEQANKGQTVIEKIETNDDVSFAVVLLTPDDEGCIKGEALKPRARQNVLLELGYFLAKLGRENVCALHKKSVEIPTDYAGVIWTELDDHGNWKTALARELKAAGHQVDMNKII</sequence>
<protein>
    <recommendedName>
        <fullName evidence="1">CD-NTase-associated protein 12/Pycsar effector protein TIR domain-containing protein</fullName>
    </recommendedName>
</protein>
<dbReference type="PIRSF" id="PIRSF032620">
    <property type="entry name" value="UCP032620"/>
    <property type="match status" value="1"/>
</dbReference>
<dbReference type="GO" id="GO:0050135">
    <property type="term" value="F:NADP+ nucleosidase activity"/>
    <property type="evidence" value="ECO:0007669"/>
    <property type="project" value="InterPro"/>
</dbReference>
<reference evidence="2" key="1">
    <citation type="journal article" date="2020" name="mSystems">
        <title>Genome- and Community-Level Interaction Insights into Carbon Utilization and Element Cycling Functions of Hydrothermarchaeota in Hydrothermal Sediment.</title>
        <authorList>
            <person name="Zhou Z."/>
            <person name="Liu Y."/>
            <person name="Xu W."/>
            <person name="Pan J."/>
            <person name="Luo Z.H."/>
            <person name="Li M."/>
        </authorList>
    </citation>
    <scope>NUCLEOTIDE SEQUENCE [LARGE SCALE GENOMIC DNA]</scope>
    <source>
        <strain evidence="2">HyVt-485</strain>
    </source>
</reference>
<comment type="caution">
    <text evidence="2">The sequence shown here is derived from an EMBL/GenBank/DDBJ whole genome shotgun (WGS) entry which is preliminary data.</text>
</comment>
<organism evidence="2">
    <name type="scientific">Hellea balneolensis</name>
    <dbReference type="NCBI Taxonomy" id="287478"/>
    <lineage>
        <taxon>Bacteria</taxon>
        <taxon>Pseudomonadati</taxon>
        <taxon>Pseudomonadota</taxon>
        <taxon>Alphaproteobacteria</taxon>
        <taxon>Maricaulales</taxon>
        <taxon>Robiginitomaculaceae</taxon>
        <taxon>Hellea</taxon>
    </lineage>
</organism>